<feature type="transmembrane region" description="Helical" evidence="1">
    <location>
        <begin position="76"/>
        <end position="94"/>
    </location>
</feature>
<evidence type="ECO:0000256" key="1">
    <source>
        <dbReference type="SAM" id="Phobius"/>
    </source>
</evidence>
<comment type="caution">
    <text evidence="2">The sequence shown here is derived from an EMBL/GenBank/DDBJ whole genome shotgun (WGS) entry which is preliminary data.</text>
</comment>
<keyword evidence="3" id="KW-1185">Reference proteome</keyword>
<proteinExistence type="predicted"/>
<gene>
    <name evidence="2" type="ORF">ACFOOL_06495</name>
</gene>
<keyword evidence="1" id="KW-0472">Membrane</keyword>
<dbReference type="EMBL" id="JBHRYD010000002">
    <property type="protein sequence ID" value="MFC3704400.1"/>
    <property type="molecule type" value="Genomic_DNA"/>
</dbReference>
<evidence type="ECO:0000313" key="2">
    <source>
        <dbReference type="EMBL" id="MFC3704400.1"/>
    </source>
</evidence>
<dbReference type="Pfam" id="PF04304">
    <property type="entry name" value="DUF454"/>
    <property type="match status" value="1"/>
</dbReference>
<name>A0ABV7WYN0_9HYPH</name>
<accession>A0ABV7WYN0</accession>
<sequence>MNATKRHLLTAVGIVMVGLAAAGAVLPLLPTTPFLLVAVACFSRSFPRLERWLLEHPKFGPPLENWRRSGAISSKAKWCAVLAMLGSYVILLMTTDFSPWIRAAVALVLACCAIFIMTRPAPVSGWPAGKDHSTSSAGNRA</sequence>
<reference evidence="3" key="1">
    <citation type="journal article" date="2019" name="Int. J. Syst. Evol. Microbiol.">
        <title>The Global Catalogue of Microorganisms (GCM) 10K type strain sequencing project: providing services to taxonomists for standard genome sequencing and annotation.</title>
        <authorList>
            <consortium name="The Broad Institute Genomics Platform"/>
            <consortium name="The Broad Institute Genome Sequencing Center for Infectious Disease"/>
            <person name="Wu L."/>
            <person name="Ma J."/>
        </authorList>
    </citation>
    <scope>NUCLEOTIDE SEQUENCE [LARGE SCALE GENOMIC DNA]</scope>
    <source>
        <strain evidence="3">KCTC 42281</strain>
    </source>
</reference>
<dbReference type="Proteomes" id="UP001595613">
    <property type="component" value="Unassembled WGS sequence"/>
</dbReference>
<dbReference type="InterPro" id="IPR007401">
    <property type="entry name" value="DUF454"/>
</dbReference>
<dbReference type="RefSeq" id="WP_380095972.1">
    <property type="nucleotide sequence ID" value="NZ_JBHRYD010000002.1"/>
</dbReference>
<feature type="transmembrane region" description="Helical" evidence="1">
    <location>
        <begin position="100"/>
        <end position="118"/>
    </location>
</feature>
<dbReference type="PANTHER" id="PTHR35813">
    <property type="entry name" value="INNER MEMBRANE PROTEIN YBAN"/>
    <property type="match status" value="1"/>
</dbReference>
<keyword evidence="1" id="KW-0812">Transmembrane</keyword>
<organism evidence="2 3">
    <name type="scientific">Devosia honganensis</name>
    <dbReference type="NCBI Taxonomy" id="1610527"/>
    <lineage>
        <taxon>Bacteria</taxon>
        <taxon>Pseudomonadati</taxon>
        <taxon>Pseudomonadota</taxon>
        <taxon>Alphaproteobacteria</taxon>
        <taxon>Hyphomicrobiales</taxon>
        <taxon>Devosiaceae</taxon>
        <taxon>Devosia</taxon>
    </lineage>
</organism>
<evidence type="ECO:0000313" key="3">
    <source>
        <dbReference type="Proteomes" id="UP001595613"/>
    </source>
</evidence>
<protein>
    <submittedName>
        <fullName evidence="2">YbaN family protein</fullName>
    </submittedName>
</protein>
<dbReference type="PIRSF" id="PIRSF016789">
    <property type="entry name" value="DUF454"/>
    <property type="match status" value="1"/>
</dbReference>
<dbReference type="PANTHER" id="PTHR35813:SF1">
    <property type="entry name" value="INNER MEMBRANE PROTEIN YBAN"/>
    <property type="match status" value="1"/>
</dbReference>
<keyword evidence="1" id="KW-1133">Transmembrane helix</keyword>